<feature type="compositionally biased region" description="Polar residues" evidence="1">
    <location>
        <begin position="72"/>
        <end position="82"/>
    </location>
</feature>
<evidence type="ECO:0000313" key="2">
    <source>
        <dbReference type="EMBL" id="VCX38092.1"/>
    </source>
</evidence>
<organism evidence="2 3">
    <name type="scientific">Gulo gulo</name>
    <name type="common">Wolverine</name>
    <name type="synonym">Gluton</name>
    <dbReference type="NCBI Taxonomy" id="48420"/>
    <lineage>
        <taxon>Eukaryota</taxon>
        <taxon>Metazoa</taxon>
        <taxon>Chordata</taxon>
        <taxon>Craniata</taxon>
        <taxon>Vertebrata</taxon>
        <taxon>Euteleostomi</taxon>
        <taxon>Mammalia</taxon>
        <taxon>Eutheria</taxon>
        <taxon>Laurasiatheria</taxon>
        <taxon>Carnivora</taxon>
        <taxon>Caniformia</taxon>
        <taxon>Musteloidea</taxon>
        <taxon>Mustelidae</taxon>
        <taxon>Guloninae</taxon>
        <taxon>Gulo</taxon>
    </lineage>
</organism>
<dbReference type="AlphaFoldDB" id="A0A9X9M6R2"/>
<accession>A0A9X9M6R2</accession>
<proteinExistence type="predicted"/>
<feature type="region of interest" description="Disordered" evidence="1">
    <location>
        <begin position="58"/>
        <end position="82"/>
    </location>
</feature>
<reference evidence="2 3" key="1">
    <citation type="submission" date="2018-10" db="EMBL/GenBank/DDBJ databases">
        <authorList>
            <person name="Ekblom R."/>
            <person name="Jareborg N."/>
        </authorList>
    </citation>
    <scope>NUCLEOTIDE SEQUENCE [LARGE SCALE GENOMIC DNA]</scope>
    <source>
        <tissue evidence="2">Muscle</tissue>
    </source>
</reference>
<evidence type="ECO:0000256" key="1">
    <source>
        <dbReference type="SAM" id="MobiDB-lite"/>
    </source>
</evidence>
<feature type="non-terminal residue" evidence="2">
    <location>
        <position position="1"/>
    </location>
</feature>
<protein>
    <submittedName>
        <fullName evidence="2">Uncharacterized protein</fullName>
    </submittedName>
</protein>
<sequence length="113" mass="12719">PTIPAEIPPDPHSVLCFRLGNDQRRDWASLGSICPSFWTATGTRLCRHISRRTHDAFAQSGVPAGVRPDHSPAQSSGRAYRSHTWQVRTTQWSALTLHKTQPQPELFCKLQTF</sequence>
<gene>
    <name evidence="2" type="ORF">BN2614_LOCUS3</name>
</gene>
<dbReference type="Proteomes" id="UP000269945">
    <property type="component" value="Unassembled WGS sequence"/>
</dbReference>
<keyword evidence="3" id="KW-1185">Reference proteome</keyword>
<evidence type="ECO:0000313" key="3">
    <source>
        <dbReference type="Proteomes" id="UP000269945"/>
    </source>
</evidence>
<comment type="caution">
    <text evidence="2">The sequence shown here is derived from an EMBL/GenBank/DDBJ whole genome shotgun (WGS) entry which is preliminary data.</text>
</comment>
<dbReference type="EMBL" id="CYRY02043591">
    <property type="protein sequence ID" value="VCX38092.1"/>
    <property type="molecule type" value="Genomic_DNA"/>
</dbReference>
<name>A0A9X9M6R2_GULGU</name>